<evidence type="ECO:0000259" key="3">
    <source>
        <dbReference type="Pfam" id="PF22819"/>
    </source>
</evidence>
<dbReference type="RefSeq" id="WP_018708984.1">
    <property type="nucleotide sequence ID" value="NZ_BOQT01000014.1"/>
</dbReference>
<gene>
    <name evidence="6" type="ORF">J1TS3_33240</name>
</gene>
<feature type="transmembrane region" description="Helical" evidence="2">
    <location>
        <begin position="47"/>
        <end position="65"/>
    </location>
</feature>
<feature type="compositionally biased region" description="Low complexity" evidence="1">
    <location>
        <begin position="486"/>
        <end position="498"/>
    </location>
</feature>
<keyword evidence="2" id="KW-0812">Transmembrane</keyword>
<evidence type="ECO:0000313" key="6">
    <source>
        <dbReference type="EMBL" id="GIN22190.1"/>
    </source>
</evidence>
<dbReference type="PANTHER" id="PTHR40038:SF1">
    <property type="entry name" value="MEMBRANE-ASSOCIATED PROTEIN TCAA"/>
    <property type="match status" value="1"/>
</dbReference>
<dbReference type="EMBL" id="BOQT01000014">
    <property type="protein sequence ID" value="GIN22190.1"/>
    <property type="molecule type" value="Genomic_DNA"/>
</dbReference>
<evidence type="ECO:0000259" key="5">
    <source>
        <dbReference type="Pfam" id="PF25155"/>
    </source>
</evidence>
<dbReference type="PANTHER" id="PTHR40038">
    <property type="entry name" value="MEMBRANE-ASSOCIATED PROTEIN TCAA"/>
    <property type="match status" value="1"/>
</dbReference>
<sequence>MNFCQECGKPLKGAENHCMECGRKVEHVSPQASRSSTSISVSKKNKLIGSIVGAAVILLGAFYFWGSSQVSAQNIAQKFTEAIQTNDANALQKVTIVHHGKFISKGEAKGLLALAKEEPEFIEMNMRSMSMGGGYPDEGLFIVVENGKWLGIFKRHSILVKPQYVELRLPFENVKTTFNGQEVSIKESGEETVVHGPMAPGIYDLDSSFSGEYTEVKTKEKLTVLDEYSDPVPHRVDLEAAYVNLYLDTANAPVSKAHVLINDKKVKFDKEMKIEKFGPLKLDGKTTVVPVVELPWGEIKSEKVKIKNDTVNITPYTINKELTDSLSELILAYGEEYLQAHAAWDTAKFTTITSSMKEDFQSDFSYNRDSDELFTGKLEKIELNLEDIHYNENENNTIGVGFPARFTFQADSYYKGDKPSITERIDSCDMDLLFYKKDNSWKVNGCSSSWFGNDMEPTVTLEGSNKLYSPSNTDGAVTVSKDTEASKGSASEKSSETTGDSDVSAADFEIFMATYNEKSVQALNTNDFSVVEPMIASNGPRLNEQRDYLHYIASKGITEEILSTNVESVSKTGDSTWEVVTIEEFNIHKKDSSSTKKFRTKNVIKRIDRQFQLYELLETKEI</sequence>
<keyword evidence="2" id="KW-0472">Membrane</keyword>
<organism evidence="6 7">
    <name type="scientific">Siminovitchia fordii</name>
    <dbReference type="NCBI Taxonomy" id="254759"/>
    <lineage>
        <taxon>Bacteria</taxon>
        <taxon>Bacillati</taxon>
        <taxon>Bacillota</taxon>
        <taxon>Bacilli</taxon>
        <taxon>Bacillales</taxon>
        <taxon>Bacillaceae</taxon>
        <taxon>Siminovitchia</taxon>
    </lineage>
</organism>
<dbReference type="Proteomes" id="UP000680279">
    <property type="component" value="Unassembled WGS sequence"/>
</dbReference>
<proteinExistence type="predicted"/>
<feature type="compositionally biased region" description="Polar residues" evidence="1">
    <location>
        <begin position="466"/>
        <end position="475"/>
    </location>
</feature>
<dbReference type="InterPro" id="IPR054528">
    <property type="entry name" value="TcaA_5th"/>
</dbReference>
<keyword evidence="2" id="KW-1133">Transmembrane helix</keyword>
<accession>A0ABQ4KAW4</accession>
<evidence type="ECO:0000313" key="7">
    <source>
        <dbReference type="Proteomes" id="UP000680279"/>
    </source>
</evidence>
<dbReference type="InterPro" id="IPR056902">
    <property type="entry name" value="NTF2_YvbJ"/>
</dbReference>
<dbReference type="Pfam" id="PF22819">
    <property type="entry name" value="TcaA_5th"/>
    <property type="match status" value="1"/>
</dbReference>
<dbReference type="Pfam" id="PF22820">
    <property type="entry name" value="TcaA_3rd_4th"/>
    <property type="match status" value="1"/>
</dbReference>
<evidence type="ECO:0000259" key="4">
    <source>
        <dbReference type="Pfam" id="PF22820"/>
    </source>
</evidence>
<feature type="domain" description="YvbJ-like NTF2-like" evidence="5">
    <location>
        <begin position="328"/>
        <end position="446"/>
    </location>
</feature>
<evidence type="ECO:0000256" key="1">
    <source>
        <dbReference type="SAM" id="MobiDB-lite"/>
    </source>
</evidence>
<evidence type="ECO:0008006" key="8">
    <source>
        <dbReference type="Google" id="ProtNLM"/>
    </source>
</evidence>
<keyword evidence="7" id="KW-1185">Reference proteome</keyword>
<dbReference type="Pfam" id="PF25155">
    <property type="entry name" value="NTF2_YvbJ"/>
    <property type="match status" value="1"/>
</dbReference>
<comment type="caution">
    <text evidence="6">The sequence shown here is derived from an EMBL/GenBank/DDBJ whole genome shotgun (WGS) entry which is preliminary data.</text>
</comment>
<feature type="region of interest" description="Disordered" evidence="1">
    <location>
        <begin position="466"/>
        <end position="501"/>
    </location>
</feature>
<protein>
    <recommendedName>
        <fullName evidence="8">Zinc ribbon domain-containing protein</fullName>
    </recommendedName>
</protein>
<feature type="domain" description="TcaA 4th" evidence="4">
    <location>
        <begin position="241"/>
        <end position="313"/>
    </location>
</feature>
<name>A0ABQ4KAW4_9BACI</name>
<feature type="domain" description="TcaA protein NTF2-like" evidence="3">
    <location>
        <begin position="506"/>
        <end position="615"/>
    </location>
</feature>
<evidence type="ECO:0000256" key="2">
    <source>
        <dbReference type="SAM" id="Phobius"/>
    </source>
</evidence>
<reference evidence="6 7" key="1">
    <citation type="submission" date="2021-03" db="EMBL/GenBank/DDBJ databases">
        <title>Antimicrobial resistance genes in bacteria isolated from Japanese honey, and their potential for conferring macrolide and lincosamide resistance in the American foulbrood pathogen Paenibacillus larvae.</title>
        <authorList>
            <person name="Okamoto M."/>
            <person name="Kumagai M."/>
            <person name="Kanamori H."/>
            <person name="Takamatsu D."/>
        </authorList>
    </citation>
    <scope>NUCLEOTIDE SEQUENCE [LARGE SCALE GENOMIC DNA]</scope>
    <source>
        <strain evidence="6 7">J1TS3</strain>
    </source>
</reference>
<dbReference type="InterPro" id="IPR054530">
    <property type="entry name" value="TcaA_4th"/>
</dbReference>